<reference evidence="5 6" key="1">
    <citation type="submission" date="2018-08" db="EMBL/GenBank/DDBJ databases">
        <title>Recombination of ecologically and evolutionarily significant loci maintains genetic cohesion in the Pseudomonas syringae species complex.</title>
        <authorList>
            <person name="Dillon M."/>
            <person name="Thakur S."/>
            <person name="Almeida R.N.D."/>
            <person name="Weir B.S."/>
            <person name="Guttman D.S."/>
        </authorList>
    </citation>
    <scope>NUCLEOTIDE SEQUENCE [LARGE SCALE GENOMIC DNA]</scope>
    <source>
        <strain evidence="5 6">ICMP 2732</strain>
    </source>
</reference>
<evidence type="ECO:0000259" key="4">
    <source>
        <dbReference type="PROSITE" id="PS50987"/>
    </source>
</evidence>
<dbReference type="SUPFAM" id="SSF46785">
    <property type="entry name" value="Winged helix' DNA-binding domain"/>
    <property type="match status" value="1"/>
</dbReference>
<feature type="domain" description="HTH arsR-type" evidence="4">
    <location>
        <begin position="41"/>
        <end position="134"/>
    </location>
</feature>
<evidence type="ECO:0000313" key="6">
    <source>
        <dbReference type="Proteomes" id="UP000281350"/>
    </source>
</evidence>
<proteinExistence type="predicted"/>
<dbReference type="PROSITE" id="PS50987">
    <property type="entry name" value="HTH_ARSR_2"/>
    <property type="match status" value="1"/>
</dbReference>
<evidence type="ECO:0000256" key="3">
    <source>
        <dbReference type="ARBA" id="ARBA00023163"/>
    </source>
</evidence>
<gene>
    <name evidence="5" type="ORF">ALQ36_04311</name>
</gene>
<dbReference type="InterPro" id="IPR011991">
    <property type="entry name" value="ArsR-like_HTH"/>
</dbReference>
<evidence type="ECO:0000313" key="5">
    <source>
        <dbReference type="EMBL" id="RMO77646.1"/>
    </source>
</evidence>
<keyword evidence="2" id="KW-0238">DNA-binding</keyword>
<dbReference type="PANTHER" id="PTHR33154:SF12">
    <property type="entry name" value="TRANSCRIPTIONAL REGULATORY PROTEIN"/>
    <property type="match status" value="1"/>
</dbReference>
<dbReference type="InterPro" id="IPR001845">
    <property type="entry name" value="HTH_ArsR_DNA-bd_dom"/>
</dbReference>
<evidence type="ECO:0000256" key="1">
    <source>
        <dbReference type="ARBA" id="ARBA00023015"/>
    </source>
</evidence>
<dbReference type="Pfam" id="PF12840">
    <property type="entry name" value="HTH_20"/>
    <property type="match status" value="1"/>
</dbReference>
<accession>A0A3M3Y650</accession>
<comment type="caution">
    <text evidence="5">The sequence shown here is derived from an EMBL/GenBank/DDBJ whole genome shotgun (WGS) entry which is preliminary data.</text>
</comment>
<dbReference type="PANTHER" id="PTHR33154">
    <property type="entry name" value="TRANSCRIPTIONAL REGULATOR, ARSR FAMILY"/>
    <property type="match status" value="1"/>
</dbReference>
<dbReference type="SMART" id="SM00418">
    <property type="entry name" value="HTH_ARSR"/>
    <property type="match status" value="1"/>
</dbReference>
<dbReference type="GO" id="GO:0003677">
    <property type="term" value="F:DNA binding"/>
    <property type="evidence" value="ECO:0007669"/>
    <property type="project" value="UniProtKB-KW"/>
</dbReference>
<protein>
    <submittedName>
        <fullName evidence="5">Regulatory protein ArsR</fullName>
    </submittedName>
</protein>
<name>A0A3M3Y650_9PSED</name>
<dbReference type="Gene3D" id="1.10.10.10">
    <property type="entry name" value="Winged helix-like DNA-binding domain superfamily/Winged helix DNA-binding domain"/>
    <property type="match status" value="1"/>
</dbReference>
<dbReference type="InterPro" id="IPR051081">
    <property type="entry name" value="HTH_MetalResp_TranReg"/>
</dbReference>
<dbReference type="GO" id="GO:0003700">
    <property type="term" value="F:DNA-binding transcription factor activity"/>
    <property type="evidence" value="ECO:0007669"/>
    <property type="project" value="InterPro"/>
</dbReference>
<sequence>MQTLESSRRPDDFGFQLFDGNRTMAMNGSPDIMRPMRTFQHPEPEDLTLERLLYALSDPVRMGIVRCLAGVTEATCGELDGGRPKSSMSHHFRVLRDAGLVQTRNIGTTHMNSLRTQVLESRFPGLLGSILAQR</sequence>
<keyword evidence="1" id="KW-0805">Transcription regulation</keyword>
<dbReference type="AlphaFoldDB" id="A0A3M3Y650"/>
<dbReference type="PRINTS" id="PR00778">
    <property type="entry name" value="HTHARSR"/>
</dbReference>
<dbReference type="InterPro" id="IPR036388">
    <property type="entry name" value="WH-like_DNA-bd_sf"/>
</dbReference>
<dbReference type="EMBL" id="RBPY01000089">
    <property type="protein sequence ID" value="RMO77646.1"/>
    <property type="molecule type" value="Genomic_DNA"/>
</dbReference>
<organism evidence="5 6">
    <name type="scientific">Pseudomonas syringae pv. primulae</name>
    <dbReference type="NCBI Taxonomy" id="251707"/>
    <lineage>
        <taxon>Bacteria</taxon>
        <taxon>Pseudomonadati</taxon>
        <taxon>Pseudomonadota</taxon>
        <taxon>Gammaproteobacteria</taxon>
        <taxon>Pseudomonadales</taxon>
        <taxon>Pseudomonadaceae</taxon>
        <taxon>Pseudomonas</taxon>
    </lineage>
</organism>
<evidence type="ECO:0000256" key="2">
    <source>
        <dbReference type="ARBA" id="ARBA00023125"/>
    </source>
</evidence>
<dbReference type="InterPro" id="IPR036390">
    <property type="entry name" value="WH_DNA-bd_sf"/>
</dbReference>
<keyword evidence="3" id="KW-0804">Transcription</keyword>
<dbReference type="CDD" id="cd00090">
    <property type="entry name" value="HTH_ARSR"/>
    <property type="match status" value="1"/>
</dbReference>
<dbReference type="Proteomes" id="UP000281350">
    <property type="component" value="Unassembled WGS sequence"/>
</dbReference>